<comment type="caution">
    <text evidence="2">The sequence shown here is derived from an EMBL/GenBank/DDBJ whole genome shotgun (WGS) entry which is preliminary data.</text>
</comment>
<dbReference type="EMBL" id="JAYMYJ010000030">
    <property type="protein sequence ID" value="MEB4590084.1"/>
    <property type="molecule type" value="Genomic_DNA"/>
</dbReference>
<proteinExistence type="predicted"/>
<evidence type="ECO:0000256" key="1">
    <source>
        <dbReference type="SAM" id="MobiDB-lite"/>
    </source>
</evidence>
<dbReference type="RefSeq" id="WP_324693317.1">
    <property type="nucleotide sequence ID" value="NZ_JAYMYJ010000030.1"/>
</dbReference>
<protein>
    <submittedName>
        <fullName evidence="2">Uncharacterized protein</fullName>
    </submittedName>
</protein>
<feature type="compositionally biased region" description="Basic and acidic residues" evidence="1">
    <location>
        <begin position="129"/>
        <end position="146"/>
    </location>
</feature>
<name>A0ABU6CTJ8_9GAMM</name>
<feature type="region of interest" description="Disordered" evidence="1">
    <location>
        <begin position="267"/>
        <end position="293"/>
    </location>
</feature>
<accession>A0ABU6CTJ8</accession>
<keyword evidence="3" id="KW-1185">Reference proteome</keyword>
<feature type="region of interest" description="Disordered" evidence="1">
    <location>
        <begin position="29"/>
        <end position="94"/>
    </location>
</feature>
<gene>
    <name evidence="2" type="ORF">VSS37_03745</name>
</gene>
<sequence length="339" mass="37208">MSGIPQRVIDANSDADKLFEGLALQQEAQELPVDGDEVALPEFDGEPQPDGGHGFADARDGEGGNQEGGDSQQGSAVTVDKPDGKPDGWEHKANVEAGRLRALAAENAQLRRQVEQLQAGMEQQIEQAMSRREAANRAKAEEDGRRSAARSRLTELLDEDTLAAFDQYFAPPQKPEPDKTPKPPDNGDGQARQFAEMRAAAFEADVYDAIEDYDAVINSDGFRSWAGQMDGASGVSRYDLMVQAKANMQAGRLIGMVQRFKAEAQASQSRQQSVQSQVSPGRSRAGATQPATPQYLTVQQIEKHRADFRRGKYRNPEMWDKWGNIERLISLSERHLGVA</sequence>
<dbReference type="Proteomes" id="UP001308005">
    <property type="component" value="Unassembled WGS sequence"/>
</dbReference>
<feature type="compositionally biased region" description="Low complexity" evidence="1">
    <location>
        <begin position="267"/>
        <end position="279"/>
    </location>
</feature>
<feature type="region of interest" description="Disordered" evidence="1">
    <location>
        <begin position="121"/>
        <end position="151"/>
    </location>
</feature>
<feature type="compositionally biased region" description="Acidic residues" evidence="1">
    <location>
        <begin position="33"/>
        <end position="47"/>
    </location>
</feature>
<evidence type="ECO:0000313" key="2">
    <source>
        <dbReference type="EMBL" id="MEB4590084.1"/>
    </source>
</evidence>
<feature type="region of interest" description="Disordered" evidence="1">
    <location>
        <begin position="169"/>
        <end position="190"/>
    </location>
</feature>
<reference evidence="2 3" key="2">
    <citation type="submission" date="2024-01" db="EMBL/GenBank/DDBJ databases">
        <authorList>
            <person name="Xie X."/>
        </authorList>
    </citation>
    <scope>NUCLEOTIDE SEQUENCE [LARGE SCALE GENOMIC DNA]</scope>
    <source>
        <strain evidence="2">SCUT-1</strain>
    </source>
</reference>
<organism evidence="2 3">
    <name type="scientific">Candidatus Thiothrix phosphatis</name>
    <dbReference type="NCBI Taxonomy" id="3112415"/>
    <lineage>
        <taxon>Bacteria</taxon>
        <taxon>Pseudomonadati</taxon>
        <taxon>Pseudomonadota</taxon>
        <taxon>Gammaproteobacteria</taxon>
        <taxon>Thiotrichales</taxon>
        <taxon>Thiotrichaceae</taxon>
        <taxon>Thiothrix</taxon>
    </lineage>
</organism>
<evidence type="ECO:0000313" key="3">
    <source>
        <dbReference type="Proteomes" id="UP001308005"/>
    </source>
</evidence>
<feature type="compositionally biased region" description="Basic and acidic residues" evidence="1">
    <location>
        <begin position="80"/>
        <end position="94"/>
    </location>
</feature>
<reference evidence="3" key="1">
    <citation type="submission" date="2023-07" db="EMBL/GenBank/DDBJ databases">
        <title>The carbon used by Thiothrix.</title>
        <authorList>
            <person name="Chen L."/>
        </authorList>
    </citation>
    <scope>NUCLEOTIDE SEQUENCE [LARGE SCALE GENOMIC DNA]</scope>
</reference>